<keyword evidence="3" id="KW-1003">Cell membrane</keyword>
<gene>
    <name evidence="12" type="ORF">H8M03_03420</name>
</gene>
<dbReference type="PANTHER" id="PTHR24221:SF632">
    <property type="entry name" value="ATP-DEPENDENT LIPID A-CORE FLIPPASE"/>
    <property type="match status" value="1"/>
</dbReference>
<dbReference type="InterPro" id="IPR036640">
    <property type="entry name" value="ABC1_TM_sf"/>
</dbReference>
<dbReference type="FunFam" id="3.40.50.300:FF:000299">
    <property type="entry name" value="ABC transporter ATP-binding protein/permease"/>
    <property type="match status" value="1"/>
</dbReference>
<dbReference type="EMBL" id="CP060697">
    <property type="protein sequence ID" value="QNM83404.1"/>
    <property type="molecule type" value="Genomic_DNA"/>
</dbReference>
<dbReference type="SUPFAM" id="SSF52540">
    <property type="entry name" value="P-loop containing nucleoside triphosphate hydrolases"/>
    <property type="match status" value="1"/>
</dbReference>
<feature type="transmembrane region" description="Helical" evidence="9">
    <location>
        <begin position="153"/>
        <end position="179"/>
    </location>
</feature>
<feature type="transmembrane region" description="Helical" evidence="9">
    <location>
        <begin position="185"/>
        <end position="205"/>
    </location>
</feature>
<dbReference type="GO" id="GO:0140359">
    <property type="term" value="F:ABC-type transporter activity"/>
    <property type="evidence" value="ECO:0007669"/>
    <property type="project" value="InterPro"/>
</dbReference>
<organism evidence="12 13">
    <name type="scientific">Sphingomonas sabuli</name>
    <dbReference type="NCBI Taxonomy" id="2764186"/>
    <lineage>
        <taxon>Bacteria</taxon>
        <taxon>Pseudomonadati</taxon>
        <taxon>Pseudomonadota</taxon>
        <taxon>Alphaproteobacteria</taxon>
        <taxon>Sphingomonadales</taxon>
        <taxon>Sphingomonadaceae</taxon>
        <taxon>Sphingomonas</taxon>
    </lineage>
</organism>
<dbReference type="GO" id="GO:0034040">
    <property type="term" value="F:ATPase-coupled lipid transmembrane transporter activity"/>
    <property type="evidence" value="ECO:0007669"/>
    <property type="project" value="TreeGrafter"/>
</dbReference>
<evidence type="ECO:0000256" key="3">
    <source>
        <dbReference type="ARBA" id="ARBA00022475"/>
    </source>
</evidence>
<dbReference type="PANTHER" id="PTHR24221">
    <property type="entry name" value="ATP-BINDING CASSETTE SUB-FAMILY B"/>
    <property type="match status" value="1"/>
</dbReference>
<dbReference type="SMART" id="SM00382">
    <property type="entry name" value="AAA"/>
    <property type="match status" value="1"/>
</dbReference>
<reference evidence="12 13" key="1">
    <citation type="submission" date="2020-08" db="EMBL/GenBank/DDBJ databases">
        <title>Sphingomonas sp. sand1-3 16S ribosomal RNA gene Genome sequencing and assembly.</title>
        <authorList>
            <person name="Kang M."/>
        </authorList>
    </citation>
    <scope>NUCLEOTIDE SEQUENCE [LARGE SCALE GENOMIC DNA]</scope>
    <source>
        <strain evidence="13">sand1-3</strain>
    </source>
</reference>
<feature type="transmembrane region" description="Helical" evidence="9">
    <location>
        <begin position="28"/>
        <end position="57"/>
    </location>
</feature>
<dbReference type="AlphaFoldDB" id="A0A7G9L455"/>
<dbReference type="SUPFAM" id="SSF90123">
    <property type="entry name" value="ABC transporter transmembrane region"/>
    <property type="match status" value="1"/>
</dbReference>
<keyword evidence="8 9" id="KW-0472">Membrane</keyword>
<dbReference type="Gene3D" id="1.20.1560.10">
    <property type="entry name" value="ABC transporter type 1, transmembrane domain"/>
    <property type="match status" value="1"/>
</dbReference>
<dbReference type="InterPro" id="IPR017871">
    <property type="entry name" value="ABC_transporter-like_CS"/>
</dbReference>
<dbReference type="Pfam" id="PF00005">
    <property type="entry name" value="ABC_tran"/>
    <property type="match status" value="1"/>
</dbReference>
<feature type="transmembrane region" description="Helical" evidence="9">
    <location>
        <begin position="84"/>
        <end position="105"/>
    </location>
</feature>
<evidence type="ECO:0000259" key="11">
    <source>
        <dbReference type="PROSITE" id="PS50929"/>
    </source>
</evidence>
<sequence>MAGGKVTGFWSSLRQLHAIITPAQRRELWTVAALTVAGAVAEVTAIGAVVPFLALLANSGGSAAGSSIFRVFSALGATTEQQQLALATAILCSAAVAAAVLRIFLVRKTQYFANLFGHELSLEVQRRILFQPYIWHTGQNSSRQLAAIEKVQLVTGLILQPLLSAAAATVLIAAVLVVLLQLAPLATIAAGTVLGVAYWIIGAAARSRLSRNSQLADEALERRTRIIQEAAGGIREIILDDSQARVVASFRAADLQFAHALADSSVVSIIPRYILESAGVVVIAIVALVMAERDGGIIAALPLLGALALGAQRLLPLVQQLFQGWSSVAAHSAMIDDLLGPLRLPLPGHTDNLPAMPFAMAIAFDDVGFRFPGRDQDAVAGLSFSIPKGARVALVGRTGSGKSTSADLLMGLLDPGSGRITIDGTTLDDTNRRAWRANIGHVPQMPFLADATIAENIALSSEPDTDRVRQAAKQAQLSDFIDSLPAGYATHVGERGARLSGGQRQRLAIARAIYKDAPLLVLDEATSALDDETERAIAGALDGLQARGTTVVIIAHRSSMIAGCDQVIRLDGGRIAGTEAQAASLG</sequence>
<dbReference type="PROSITE" id="PS50893">
    <property type="entry name" value="ABC_TRANSPORTER_2"/>
    <property type="match status" value="1"/>
</dbReference>
<dbReference type="InterPro" id="IPR003593">
    <property type="entry name" value="AAA+_ATPase"/>
</dbReference>
<feature type="domain" description="ABC transporter" evidence="10">
    <location>
        <begin position="362"/>
        <end position="585"/>
    </location>
</feature>
<dbReference type="GO" id="GO:0005524">
    <property type="term" value="F:ATP binding"/>
    <property type="evidence" value="ECO:0007669"/>
    <property type="project" value="UniProtKB-KW"/>
</dbReference>
<accession>A0A7G9L455</accession>
<keyword evidence="5" id="KW-0547">Nucleotide-binding</keyword>
<evidence type="ECO:0000256" key="5">
    <source>
        <dbReference type="ARBA" id="ARBA00022741"/>
    </source>
</evidence>
<evidence type="ECO:0000313" key="13">
    <source>
        <dbReference type="Proteomes" id="UP000515861"/>
    </source>
</evidence>
<keyword evidence="4 9" id="KW-0812">Transmembrane</keyword>
<evidence type="ECO:0000313" key="12">
    <source>
        <dbReference type="EMBL" id="QNM83404.1"/>
    </source>
</evidence>
<keyword evidence="13" id="KW-1185">Reference proteome</keyword>
<evidence type="ECO:0000256" key="2">
    <source>
        <dbReference type="ARBA" id="ARBA00022448"/>
    </source>
</evidence>
<evidence type="ECO:0000256" key="8">
    <source>
        <dbReference type="ARBA" id="ARBA00023136"/>
    </source>
</evidence>
<dbReference type="Gene3D" id="3.40.50.300">
    <property type="entry name" value="P-loop containing nucleotide triphosphate hydrolases"/>
    <property type="match status" value="1"/>
</dbReference>
<dbReference type="InterPro" id="IPR027417">
    <property type="entry name" value="P-loop_NTPase"/>
</dbReference>
<evidence type="ECO:0000256" key="6">
    <source>
        <dbReference type="ARBA" id="ARBA00022840"/>
    </source>
</evidence>
<feature type="transmembrane region" description="Helical" evidence="9">
    <location>
        <begin position="273"/>
        <end position="291"/>
    </location>
</feature>
<evidence type="ECO:0000256" key="7">
    <source>
        <dbReference type="ARBA" id="ARBA00022989"/>
    </source>
</evidence>
<dbReference type="PROSITE" id="PS00211">
    <property type="entry name" value="ABC_TRANSPORTER_1"/>
    <property type="match status" value="1"/>
</dbReference>
<dbReference type="Pfam" id="PF00664">
    <property type="entry name" value="ABC_membrane"/>
    <property type="match status" value="1"/>
</dbReference>
<evidence type="ECO:0000256" key="1">
    <source>
        <dbReference type="ARBA" id="ARBA00004651"/>
    </source>
</evidence>
<keyword evidence="7 9" id="KW-1133">Transmembrane helix</keyword>
<dbReference type="GO" id="GO:0005886">
    <property type="term" value="C:plasma membrane"/>
    <property type="evidence" value="ECO:0007669"/>
    <property type="project" value="UniProtKB-SubCell"/>
</dbReference>
<dbReference type="InterPro" id="IPR039421">
    <property type="entry name" value="Type_1_exporter"/>
</dbReference>
<protein>
    <submittedName>
        <fullName evidence="12">ABC transporter ATP-binding protein/permease</fullName>
    </submittedName>
</protein>
<dbReference type="RefSeq" id="WP_187480359.1">
    <property type="nucleotide sequence ID" value="NZ_CP060697.1"/>
</dbReference>
<name>A0A7G9L455_9SPHN</name>
<feature type="domain" description="ABC transmembrane type-1" evidence="11">
    <location>
        <begin position="52"/>
        <end position="330"/>
    </location>
</feature>
<evidence type="ECO:0000256" key="4">
    <source>
        <dbReference type="ARBA" id="ARBA00022692"/>
    </source>
</evidence>
<dbReference type="InterPro" id="IPR003439">
    <property type="entry name" value="ABC_transporter-like_ATP-bd"/>
</dbReference>
<dbReference type="PROSITE" id="PS50929">
    <property type="entry name" value="ABC_TM1F"/>
    <property type="match status" value="1"/>
</dbReference>
<keyword evidence="6 12" id="KW-0067">ATP-binding</keyword>
<comment type="subcellular location">
    <subcellularLocation>
        <location evidence="1">Cell membrane</location>
        <topology evidence="1">Multi-pass membrane protein</topology>
    </subcellularLocation>
</comment>
<dbReference type="InterPro" id="IPR011527">
    <property type="entry name" value="ABC1_TM_dom"/>
</dbReference>
<evidence type="ECO:0000259" key="10">
    <source>
        <dbReference type="PROSITE" id="PS50893"/>
    </source>
</evidence>
<dbReference type="Proteomes" id="UP000515861">
    <property type="component" value="Chromosome"/>
</dbReference>
<evidence type="ECO:0000256" key="9">
    <source>
        <dbReference type="SAM" id="Phobius"/>
    </source>
</evidence>
<proteinExistence type="predicted"/>
<dbReference type="KEGG" id="ssau:H8M03_03420"/>
<dbReference type="GO" id="GO:0016887">
    <property type="term" value="F:ATP hydrolysis activity"/>
    <property type="evidence" value="ECO:0007669"/>
    <property type="project" value="InterPro"/>
</dbReference>
<keyword evidence="2" id="KW-0813">Transport</keyword>